<keyword evidence="2" id="KW-1185">Reference proteome</keyword>
<proteinExistence type="predicted"/>
<dbReference type="SUPFAM" id="SSF53756">
    <property type="entry name" value="UDP-Glycosyltransferase/glycogen phosphorylase"/>
    <property type="match status" value="1"/>
</dbReference>
<reference evidence="1 2" key="1">
    <citation type="submission" date="2024-01" db="EMBL/GenBank/DDBJ databases">
        <title>A draft genome for the cacao thread blight pathogen Marasmiellus scandens.</title>
        <authorList>
            <person name="Baruah I.K."/>
            <person name="Leung J."/>
            <person name="Bukari Y."/>
            <person name="Amoako-Attah I."/>
            <person name="Meinhardt L.W."/>
            <person name="Bailey B.A."/>
            <person name="Cohen S.P."/>
        </authorList>
    </citation>
    <scope>NUCLEOTIDE SEQUENCE [LARGE SCALE GENOMIC DNA]</scope>
    <source>
        <strain evidence="1 2">GH-19</strain>
    </source>
</reference>
<dbReference type="EMBL" id="JBANRG010000010">
    <property type="protein sequence ID" value="KAK7463061.1"/>
    <property type="molecule type" value="Genomic_DNA"/>
</dbReference>
<dbReference type="Proteomes" id="UP001498398">
    <property type="component" value="Unassembled WGS sequence"/>
</dbReference>
<evidence type="ECO:0000313" key="2">
    <source>
        <dbReference type="Proteomes" id="UP001498398"/>
    </source>
</evidence>
<comment type="caution">
    <text evidence="1">The sequence shown here is derived from an EMBL/GenBank/DDBJ whole genome shotgun (WGS) entry which is preliminary data.</text>
</comment>
<dbReference type="Gene3D" id="3.40.50.2000">
    <property type="entry name" value="Glycogen Phosphorylase B"/>
    <property type="match status" value="1"/>
</dbReference>
<gene>
    <name evidence="1" type="ORF">VKT23_007647</name>
</gene>
<protein>
    <submittedName>
        <fullName evidence="1">Uncharacterized protein</fullName>
    </submittedName>
</protein>
<evidence type="ECO:0000313" key="1">
    <source>
        <dbReference type="EMBL" id="KAK7463061.1"/>
    </source>
</evidence>
<name>A0ABR1JKD6_9AGAR</name>
<sequence>MTVPVPLDEKNIFFWAVPIWGHTKPIAAFGLHILETRPNIFVTVFTNTFVYSKLVDEIDRISGKATIEKEDIARRFIVINVCGNNHPFYPSPKIQPAFEKLWNGEALECLSSGKVFSKLPKPAVAIIDPFQGYVIEAVRETTLPSGRIPIFSWMTATIGACLYLFGPKSIGGLGSFGLLDIKTIRGFTEEDKDRFGDPVHEKLTGKVVEIPGVPTVYDYEYRPQDSEASRRNGAGI</sequence>
<organism evidence="1 2">
    <name type="scientific">Marasmiellus scandens</name>
    <dbReference type="NCBI Taxonomy" id="2682957"/>
    <lineage>
        <taxon>Eukaryota</taxon>
        <taxon>Fungi</taxon>
        <taxon>Dikarya</taxon>
        <taxon>Basidiomycota</taxon>
        <taxon>Agaricomycotina</taxon>
        <taxon>Agaricomycetes</taxon>
        <taxon>Agaricomycetidae</taxon>
        <taxon>Agaricales</taxon>
        <taxon>Marasmiineae</taxon>
        <taxon>Omphalotaceae</taxon>
        <taxon>Marasmiellus</taxon>
    </lineage>
</organism>
<accession>A0ABR1JKD6</accession>